<protein>
    <submittedName>
        <fullName evidence="6">EcoKI restriction-modification system protein HsdS</fullName>
    </submittedName>
</protein>
<evidence type="ECO:0000256" key="2">
    <source>
        <dbReference type="ARBA" id="ARBA00022747"/>
    </source>
</evidence>
<dbReference type="GO" id="GO:0009307">
    <property type="term" value="P:DNA restriction-modification system"/>
    <property type="evidence" value="ECO:0007669"/>
    <property type="project" value="UniProtKB-KW"/>
</dbReference>
<dbReference type="Pfam" id="PF01420">
    <property type="entry name" value="Methylase_S"/>
    <property type="match status" value="2"/>
</dbReference>
<dbReference type="PANTHER" id="PTHR30408:SF12">
    <property type="entry name" value="TYPE I RESTRICTION ENZYME MJAVIII SPECIFICITY SUBUNIT"/>
    <property type="match status" value="1"/>
</dbReference>
<dbReference type="SUPFAM" id="SSF116734">
    <property type="entry name" value="DNA methylase specificity domain"/>
    <property type="match status" value="2"/>
</dbReference>
<keyword evidence="2" id="KW-0680">Restriction system</keyword>
<dbReference type="InterPro" id="IPR000055">
    <property type="entry name" value="Restrct_endonuc_typeI_TRD"/>
</dbReference>
<dbReference type="AlphaFoldDB" id="A0A6C0QXY9"/>
<sequence>MECDNVDEVKLGGLVHIDSGYAFKSSYFNEKEGLPIIRIRDVTSGSISTYYSGEYDEKYLVENNDILISMDGTFSVRKWSTGKALLNQRVCRIKSLNEKILLDDYLYYILPKYLKKIEDKTSFVTVKHLSVKDINEIFLLLPNIEAQRKTVLILDKAQELINKRKKQIEACDKLIKGLFYDMFGDPVLNNKFTLESLGSVSLKITDGTHHSPENTKNGVPYITAKHLGSGSLDFYNAPTFISLEDHKKIFARCNPEKGDVLYIKDGATTGIACINHYDFEFSMLSSLALIKTDITKLSSIYLVSYLNNDQVKKKVLQDMAGGAIKRLTLKKINAIPILLPPIHLQNRFAEQVEKIEQQKLRLQQSLTELENNFKALMQRAFKGELF</sequence>
<evidence type="ECO:0000256" key="1">
    <source>
        <dbReference type="ARBA" id="ARBA00010923"/>
    </source>
</evidence>
<keyword evidence="3" id="KW-0238">DNA-binding</keyword>
<accession>A0A6C0QXY9</accession>
<evidence type="ECO:0000313" key="7">
    <source>
        <dbReference type="Proteomes" id="UP000464330"/>
    </source>
</evidence>
<dbReference type="EMBL" id="CP019717">
    <property type="protein sequence ID" value="QHZ53327.1"/>
    <property type="molecule type" value="Genomic_DNA"/>
</dbReference>
<evidence type="ECO:0000259" key="5">
    <source>
        <dbReference type="Pfam" id="PF01420"/>
    </source>
</evidence>
<evidence type="ECO:0000256" key="4">
    <source>
        <dbReference type="SAM" id="Coils"/>
    </source>
</evidence>
<keyword evidence="4" id="KW-0175">Coiled coil</keyword>
<reference evidence="6 7" key="1">
    <citation type="journal article" date="2020" name="Int. J. Med. Microbiol.">
        <title>Discovery of Paenibacillus larvae ERIC V: Phenotypic and genomic comparison to genotypes ERIC I-IV reveal different inventories of virulence factors which correlate with epidemiological prevalences of American Foulbrood.</title>
        <authorList>
            <person name="Beims H."/>
            <person name="Bunk B."/>
            <person name="Erler S."/>
            <person name="Mohr K.I."/>
            <person name="Sproer C."/>
            <person name="Pradella S."/>
            <person name="Gunther G."/>
            <person name="Rohde M."/>
            <person name="von der Ohe W."/>
            <person name="Steinert M."/>
        </authorList>
    </citation>
    <scope>NUCLEOTIDE SEQUENCE [LARGE SCALE GENOMIC DNA]</scope>
    <source>
        <strain evidence="6">Eric_V</strain>
    </source>
</reference>
<dbReference type="REBASE" id="378650">
    <property type="entry name" value="S.PlacVORF4273P"/>
</dbReference>
<feature type="domain" description="Type I restriction modification DNA specificity" evidence="5">
    <location>
        <begin position="212"/>
        <end position="365"/>
    </location>
</feature>
<feature type="coiled-coil region" evidence="4">
    <location>
        <begin position="345"/>
        <end position="379"/>
    </location>
</feature>
<dbReference type="PANTHER" id="PTHR30408">
    <property type="entry name" value="TYPE-1 RESTRICTION ENZYME ECOKI SPECIFICITY PROTEIN"/>
    <property type="match status" value="1"/>
</dbReference>
<dbReference type="InterPro" id="IPR052021">
    <property type="entry name" value="Type-I_RS_S_subunit"/>
</dbReference>
<gene>
    <name evidence="6" type="ORF">ERICV_04272</name>
</gene>
<evidence type="ECO:0000313" key="6">
    <source>
        <dbReference type="EMBL" id="QHZ53327.1"/>
    </source>
</evidence>
<organism evidence="6 7">
    <name type="scientific">Paenibacillus larvae subsp. larvae</name>
    <dbReference type="NCBI Taxonomy" id="147375"/>
    <lineage>
        <taxon>Bacteria</taxon>
        <taxon>Bacillati</taxon>
        <taxon>Bacillota</taxon>
        <taxon>Bacilli</taxon>
        <taxon>Bacillales</taxon>
        <taxon>Paenibacillaceae</taxon>
        <taxon>Paenibacillus</taxon>
    </lineage>
</organism>
<dbReference type="Proteomes" id="UP000464330">
    <property type="component" value="Chromosome"/>
</dbReference>
<proteinExistence type="inferred from homology"/>
<evidence type="ECO:0000256" key="3">
    <source>
        <dbReference type="ARBA" id="ARBA00023125"/>
    </source>
</evidence>
<comment type="similarity">
    <text evidence="1">Belongs to the type-I restriction system S methylase family.</text>
</comment>
<feature type="domain" description="Type I restriction modification DNA specificity" evidence="5">
    <location>
        <begin position="5"/>
        <end position="169"/>
    </location>
</feature>
<dbReference type="CDD" id="cd17246">
    <property type="entry name" value="RMtype1_S_SonII-TRD2-CR2_like"/>
    <property type="match status" value="1"/>
</dbReference>
<dbReference type="CDD" id="cd17257">
    <property type="entry name" value="RMtype1_S_EcoBI-TRD1-CR1_like"/>
    <property type="match status" value="1"/>
</dbReference>
<dbReference type="InterPro" id="IPR044946">
    <property type="entry name" value="Restrct_endonuc_typeI_TRD_sf"/>
</dbReference>
<name>A0A6C0QXY9_9BACL</name>
<dbReference type="GO" id="GO:0003677">
    <property type="term" value="F:DNA binding"/>
    <property type="evidence" value="ECO:0007669"/>
    <property type="project" value="UniProtKB-KW"/>
</dbReference>
<dbReference type="Gene3D" id="3.90.220.20">
    <property type="entry name" value="DNA methylase specificity domains"/>
    <property type="match status" value="2"/>
</dbReference>